<dbReference type="InterPro" id="IPR058912">
    <property type="entry name" value="HTH_animal"/>
</dbReference>
<evidence type="ECO:0000313" key="3">
    <source>
        <dbReference type="Proteomes" id="UP000292052"/>
    </source>
</evidence>
<reference evidence="2 3" key="1">
    <citation type="submission" date="2017-03" db="EMBL/GenBank/DDBJ databases">
        <title>Genome of the blue death feigning beetle - Asbolus verrucosus.</title>
        <authorList>
            <person name="Rider S.D."/>
        </authorList>
    </citation>
    <scope>NUCLEOTIDE SEQUENCE [LARGE SCALE GENOMIC DNA]</scope>
    <source>
        <strain evidence="2">Butters</strain>
        <tissue evidence="2">Head and leg muscle</tissue>
    </source>
</reference>
<evidence type="ECO:0000259" key="1">
    <source>
        <dbReference type="PROSITE" id="PS50878"/>
    </source>
</evidence>
<dbReference type="OrthoDB" id="10063405at2759"/>
<dbReference type="PANTHER" id="PTHR21301:SF10">
    <property type="entry name" value="REVERSE TRANSCRIPTASE DOMAIN-CONTAINING PROTEIN"/>
    <property type="match status" value="1"/>
</dbReference>
<dbReference type="CDD" id="cd00304">
    <property type="entry name" value="RT_like"/>
    <property type="match status" value="1"/>
</dbReference>
<dbReference type="InterPro" id="IPR000477">
    <property type="entry name" value="RT_dom"/>
</dbReference>
<protein>
    <recommendedName>
        <fullName evidence="1">Reverse transcriptase domain-containing protein</fullName>
    </recommendedName>
</protein>
<dbReference type="Proteomes" id="UP000292052">
    <property type="component" value="Unassembled WGS sequence"/>
</dbReference>
<dbReference type="AlphaFoldDB" id="A0A482W1Q7"/>
<gene>
    <name evidence="2" type="ORF">BDFB_012691</name>
</gene>
<organism evidence="2 3">
    <name type="scientific">Asbolus verrucosus</name>
    <name type="common">Desert ironclad beetle</name>
    <dbReference type="NCBI Taxonomy" id="1661398"/>
    <lineage>
        <taxon>Eukaryota</taxon>
        <taxon>Metazoa</taxon>
        <taxon>Ecdysozoa</taxon>
        <taxon>Arthropoda</taxon>
        <taxon>Hexapoda</taxon>
        <taxon>Insecta</taxon>
        <taxon>Pterygota</taxon>
        <taxon>Neoptera</taxon>
        <taxon>Endopterygota</taxon>
        <taxon>Coleoptera</taxon>
        <taxon>Polyphaga</taxon>
        <taxon>Cucujiformia</taxon>
        <taxon>Tenebrionidae</taxon>
        <taxon>Pimeliinae</taxon>
        <taxon>Asbolus</taxon>
    </lineage>
</organism>
<feature type="domain" description="Reverse transcriptase" evidence="1">
    <location>
        <begin position="1"/>
        <end position="141"/>
    </location>
</feature>
<proteinExistence type="predicted"/>
<dbReference type="PROSITE" id="PS50878">
    <property type="entry name" value="RT_POL"/>
    <property type="match status" value="1"/>
</dbReference>
<feature type="non-terminal residue" evidence="2">
    <location>
        <position position="1"/>
    </location>
</feature>
<name>A0A482W1Q7_ASBVE</name>
<evidence type="ECO:0000313" key="2">
    <source>
        <dbReference type="EMBL" id="RZC38639.1"/>
    </source>
</evidence>
<dbReference type="PANTHER" id="PTHR21301">
    <property type="entry name" value="REVERSE TRANSCRIPTASE"/>
    <property type="match status" value="1"/>
</dbReference>
<keyword evidence="3" id="KW-1185">Reference proteome</keyword>
<sequence length="237" mass="27855">NFYISPKSLRIHALNLYSLAEPLLDQNFFQFNNNYYVQKTGFAMGSNLSPLMAEIFMNSLERKIQSSAMFSKHILFWIRYVGDILTLFKGTKDDLNQFLSFLNFLHPSIKFTFEIENNNSIPFLDILVSHKNHQFFFDVYRKPSATDTVIPYKSCHPNSHKFASFYALFHRFFSIPLSDDGFDIELKTIFQIAKNNQTPFRYHKNPVFINFNVQIVMPYISARQGDDYKLECVNIMD</sequence>
<dbReference type="Pfam" id="PF26215">
    <property type="entry name" value="HTH_animal"/>
    <property type="match status" value="1"/>
</dbReference>
<dbReference type="EMBL" id="QDEB01041419">
    <property type="protein sequence ID" value="RZC38639.1"/>
    <property type="molecule type" value="Genomic_DNA"/>
</dbReference>
<accession>A0A482W1Q7</accession>
<comment type="caution">
    <text evidence="2">The sequence shown here is derived from an EMBL/GenBank/DDBJ whole genome shotgun (WGS) entry which is preliminary data.</text>
</comment>